<protein>
    <submittedName>
        <fullName evidence="1">Uncharacterized protein</fullName>
    </submittedName>
</protein>
<accession>A0A2M7G4Y0</accession>
<dbReference type="Proteomes" id="UP000231019">
    <property type="component" value="Unassembled WGS sequence"/>
</dbReference>
<gene>
    <name evidence="1" type="ORF">COW36_12565</name>
</gene>
<name>A0A2M7G4Y0_9BACT</name>
<dbReference type="EMBL" id="PFFQ01000037">
    <property type="protein sequence ID" value="PIW16594.1"/>
    <property type="molecule type" value="Genomic_DNA"/>
</dbReference>
<evidence type="ECO:0000313" key="1">
    <source>
        <dbReference type="EMBL" id="PIW16594.1"/>
    </source>
</evidence>
<sequence length="151" mass="16967">MTEIDISDLEDSRGRSRFQFDLKKVRASFQGQEIHLPELRLILVSRVQEGQPSPEGLLLIAEIASESIPSLKPQFAALAAAENGYLTYTFQMKPEVFSALKKAYASAHRPEEIVQADQYACLKLENYLCLGYGELKGKSRQEKLYPEARGS</sequence>
<evidence type="ECO:0000313" key="2">
    <source>
        <dbReference type="Proteomes" id="UP000231019"/>
    </source>
</evidence>
<comment type="caution">
    <text evidence="1">The sequence shown here is derived from an EMBL/GenBank/DDBJ whole genome shotgun (WGS) entry which is preliminary data.</text>
</comment>
<proteinExistence type="predicted"/>
<dbReference type="AlphaFoldDB" id="A0A2M7G4Y0"/>
<reference evidence="1 2" key="1">
    <citation type="submission" date="2017-09" db="EMBL/GenBank/DDBJ databases">
        <title>Depth-based differentiation of microbial function through sediment-hosted aquifers and enrichment of novel symbionts in the deep terrestrial subsurface.</title>
        <authorList>
            <person name="Probst A.J."/>
            <person name="Ladd B."/>
            <person name="Jarett J.K."/>
            <person name="Geller-Mcgrath D.E."/>
            <person name="Sieber C.M."/>
            <person name="Emerson J.B."/>
            <person name="Anantharaman K."/>
            <person name="Thomas B.C."/>
            <person name="Malmstrom R."/>
            <person name="Stieglmeier M."/>
            <person name="Klingl A."/>
            <person name="Woyke T."/>
            <person name="Ryan C.M."/>
            <person name="Banfield J.F."/>
        </authorList>
    </citation>
    <scope>NUCLEOTIDE SEQUENCE [LARGE SCALE GENOMIC DNA]</scope>
    <source>
        <strain evidence="1">CG17_big_fil_post_rev_8_21_14_2_50_48_46</strain>
    </source>
</reference>
<organism evidence="1 2">
    <name type="scientific">bacterium (Candidatus Blackallbacteria) CG17_big_fil_post_rev_8_21_14_2_50_48_46</name>
    <dbReference type="NCBI Taxonomy" id="2014261"/>
    <lineage>
        <taxon>Bacteria</taxon>
        <taxon>Candidatus Blackallbacteria</taxon>
    </lineage>
</organism>